<dbReference type="InterPro" id="IPR036390">
    <property type="entry name" value="WH_DNA-bd_sf"/>
</dbReference>
<name>A0AA42CWJ8_9GAMM</name>
<dbReference type="PANTHER" id="PTHR43537">
    <property type="entry name" value="TRANSCRIPTIONAL REGULATOR, GNTR FAMILY"/>
    <property type="match status" value="1"/>
</dbReference>
<evidence type="ECO:0000313" key="6">
    <source>
        <dbReference type="Proteomes" id="UP001165678"/>
    </source>
</evidence>
<dbReference type="InterPro" id="IPR000524">
    <property type="entry name" value="Tscrpt_reg_HTH_GntR"/>
</dbReference>
<dbReference type="Proteomes" id="UP001165678">
    <property type="component" value="Unassembled WGS sequence"/>
</dbReference>
<keyword evidence="1" id="KW-0805">Transcription regulation</keyword>
<dbReference type="PANTHER" id="PTHR43537:SF20">
    <property type="entry name" value="HTH-TYPE TRANSCRIPTIONAL REPRESSOR GLAR"/>
    <property type="match status" value="1"/>
</dbReference>
<dbReference type="Pfam" id="PF00392">
    <property type="entry name" value="GntR"/>
    <property type="match status" value="1"/>
</dbReference>
<organism evidence="5 6">
    <name type="scientific">Larsenimonas rhizosphaerae</name>
    <dbReference type="NCBI Taxonomy" id="2944682"/>
    <lineage>
        <taxon>Bacteria</taxon>
        <taxon>Pseudomonadati</taxon>
        <taxon>Pseudomonadota</taxon>
        <taxon>Gammaproteobacteria</taxon>
        <taxon>Oceanospirillales</taxon>
        <taxon>Halomonadaceae</taxon>
        <taxon>Larsenimonas</taxon>
    </lineage>
</organism>
<dbReference type="SMART" id="SM00895">
    <property type="entry name" value="FCD"/>
    <property type="match status" value="1"/>
</dbReference>
<dbReference type="Gene3D" id="1.20.120.530">
    <property type="entry name" value="GntR ligand-binding domain-like"/>
    <property type="match status" value="1"/>
</dbReference>
<evidence type="ECO:0000259" key="4">
    <source>
        <dbReference type="PROSITE" id="PS50949"/>
    </source>
</evidence>
<dbReference type="RefSeq" id="WP_265895884.1">
    <property type="nucleotide sequence ID" value="NZ_JAPIVE010000001.1"/>
</dbReference>
<dbReference type="SMART" id="SM00345">
    <property type="entry name" value="HTH_GNTR"/>
    <property type="match status" value="1"/>
</dbReference>
<dbReference type="GO" id="GO:0003677">
    <property type="term" value="F:DNA binding"/>
    <property type="evidence" value="ECO:0007669"/>
    <property type="project" value="UniProtKB-KW"/>
</dbReference>
<evidence type="ECO:0000256" key="2">
    <source>
        <dbReference type="ARBA" id="ARBA00023125"/>
    </source>
</evidence>
<evidence type="ECO:0000256" key="3">
    <source>
        <dbReference type="ARBA" id="ARBA00023163"/>
    </source>
</evidence>
<evidence type="ECO:0000256" key="1">
    <source>
        <dbReference type="ARBA" id="ARBA00023015"/>
    </source>
</evidence>
<evidence type="ECO:0000313" key="5">
    <source>
        <dbReference type="EMBL" id="MCX2522695.1"/>
    </source>
</evidence>
<sequence>MSSEQLLEQLRRDVVTGIFVAGEKLPIDVLRQRYGAGLSPLREVLNRLAATGLIEQLPQRGFRVPALTRADLEDVASLRIELETRALRDALIHGDDHWLDEVMACLYRLKRTPLRPDADVEQWEMCHRAFHLALIGACPSPWRRRFVGVLYDQFDRYRRAAPERPDLRDTLDAHHEQLATLAERRQVEEAVALLERHIQLSFEVALDCLPHSA</sequence>
<dbReference type="InterPro" id="IPR011711">
    <property type="entry name" value="GntR_C"/>
</dbReference>
<dbReference type="InterPro" id="IPR036388">
    <property type="entry name" value="WH-like_DNA-bd_sf"/>
</dbReference>
<dbReference type="AlphaFoldDB" id="A0AA42CWJ8"/>
<dbReference type="PROSITE" id="PS50949">
    <property type="entry name" value="HTH_GNTR"/>
    <property type="match status" value="1"/>
</dbReference>
<keyword evidence="2" id="KW-0238">DNA-binding</keyword>
<keyword evidence="3" id="KW-0804">Transcription</keyword>
<dbReference type="GO" id="GO:0003700">
    <property type="term" value="F:DNA-binding transcription factor activity"/>
    <property type="evidence" value="ECO:0007669"/>
    <property type="project" value="InterPro"/>
</dbReference>
<accession>A0AA42CWJ8</accession>
<keyword evidence="6" id="KW-1185">Reference proteome</keyword>
<dbReference type="Gene3D" id="1.10.10.10">
    <property type="entry name" value="Winged helix-like DNA-binding domain superfamily/Winged helix DNA-binding domain"/>
    <property type="match status" value="1"/>
</dbReference>
<dbReference type="Pfam" id="PF07729">
    <property type="entry name" value="FCD"/>
    <property type="match status" value="1"/>
</dbReference>
<feature type="domain" description="HTH gntR-type" evidence="4">
    <location>
        <begin position="1"/>
        <end position="67"/>
    </location>
</feature>
<protein>
    <submittedName>
        <fullName evidence="5">GntR family transcriptional regulator</fullName>
    </submittedName>
</protein>
<dbReference type="SUPFAM" id="SSF46785">
    <property type="entry name" value="Winged helix' DNA-binding domain"/>
    <property type="match status" value="1"/>
</dbReference>
<gene>
    <name evidence="5" type="ORF">OQ287_00385</name>
</gene>
<reference evidence="5" key="1">
    <citation type="submission" date="2022-11" db="EMBL/GenBank/DDBJ databases">
        <title>Larsenimonas rhizosphaerae sp. nov., isolated from a tidal mudflat.</title>
        <authorList>
            <person name="Lee S.D."/>
            <person name="Kim I.S."/>
        </authorList>
    </citation>
    <scope>NUCLEOTIDE SEQUENCE</scope>
    <source>
        <strain evidence="5">GH2-1</strain>
    </source>
</reference>
<comment type="caution">
    <text evidence="5">The sequence shown here is derived from an EMBL/GenBank/DDBJ whole genome shotgun (WGS) entry which is preliminary data.</text>
</comment>
<dbReference type="InterPro" id="IPR008920">
    <property type="entry name" value="TF_FadR/GntR_C"/>
</dbReference>
<dbReference type="EMBL" id="JAPIVE010000001">
    <property type="protein sequence ID" value="MCX2522695.1"/>
    <property type="molecule type" value="Genomic_DNA"/>
</dbReference>
<dbReference type="SUPFAM" id="SSF48008">
    <property type="entry name" value="GntR ligand-binding domain-like"/>
    <property type="match status" value="1"/>
</dbReference>
<proteinExistence type="predicted"/>